<gene>
    <name evidence="6" type="ORF">NLU13_2216</name>
</gene>
<evidence type="ECO:0000256" key="5">
    <source>
        <dbReference type="ARBA" id="ARBA00022807"/>
    </source>
</evidence>
<comment type="similarity">
    <text evidence="1">Belongs to the peptidase C15 family.</text>
</comment>
<keyword evidence="4" id="KW-0378">Hydrolase</keyword>
<dbReference type="AlphaFoldDB" id="A0AA39GSN6"/>
<dbReference type="Pfam" id="PF01470">
    <property type="entry name" value="Peptidase_C15"/>
    <property type="match status" value="1"/>
</dbReference>
<comment type="caution">
    <text evidence="6">The sequence shown here is derived from an EMBL/GenBank/DDBJ whole genome shotgun (WGS) entry which is preliminary data.</text>
</comment>
<dbReference type="Proteomes" id="UP001175261">
    <property type="component" value="Unassembled WGS sequence"/>
</dbReference>
<protein>
    <submittedName>
        <fullName evidence="6">Uncharacterized protein</fullName>
    </submittedName>
</protein>
<reference evidence="6" key="1">
    <citation type="submission" date="2022-10" db="EMBL/GenBank/DDBJ databases">
        <title>Determination and structural analysis of whole genome sequence of Sarocladium strictum F4-1.</title>
        <authorList>
            <person name="Hu L."/>
            <person name="Jiang Y."/>
        </authorList>
    </citation>
    <scope>NUCLEOTIDE SEQUENCE</scope>
    <source>
        <strain evidence="6">F4-1</strain>
    </source>
</reference>
<proteinExistence type="inferred from homology"/>
<dbReference type="CDD" id="cd00501">
    <property type="entry name" value="Peptidase_C15"/>
    <property type="match status" value="1"/>
</dbReference>
<dbReference type="PANTHER" id="PTHR23402:SF1">
    <property type="entry name" value="PYROGLUTAMYL-PEPTIDASE I"/>
    <property type="match status" value="1"/>
</dbReference>
<dbReference type="SUPFAM" id="SSF53182">
    <property type="entry name" value="Pyrrolidone carboxyl peptidase (pyroglutamate aminopeptidase)"/>
    <property type="match status" value="1"/>
</dbReference>
<dbReference type="InterPro" id="IPR016125">
    <property type="entry name" value="Peptidase_C15-like"/>
</dbReference>
<evidence type="ECO:0000256" key="3">
    <source>
        <dbReference type="ARBA" id="ARBA00022670"/>
    </source>
</evidence>
<keyword evidence="3" id="KW-0645">Protease</keyword>
<name>A0AA39GSN6_SARSR</name>
<dbReference type="GO" id="GO:0005829">
    <property type="term" value="C:cytosol"/>
    <property type="evidence" value="ECO:0007669"/>
    <property type="project" value="InterPro"/>
</dbReference>
<dbReference type="PANTHER" id="PTHR23402">
    <property type="entry name" value="PROTEASE FAMILY C15 PYROGLUTAMYL-PEPTIDASE I-RELATED"/>
    <property type="match status" value="1"/>
</dbReference>
<dbReference type="GO" id="GO:0016920">
    <property type="term" value="F:pyroglutamyl-peptidase activity"/>
    <property type="evidence" value="ECO:0007669"/>
    <property type="project" value="InterPro"/>
</dbReference>
<evidence type="ECO:0000256" key="4">
    <source>
        <dbReference type="ARBA" id="ARBA00022801"/>
    </source>
</evidence>
<evidence type="ECO:0000313" key="7">
    <source>
        <dbReference type="Proteomes" id="UP001175261"/>
    </source>
</evidence>
<dbReference type="Gene3D" id="3.40.630.20">
    <property type="entry name" value="Peptidase C15, pyroglutamyl peptidase I-like"/>
    <property type="match status" value="1"/>
</dbReference>
<evidence type="ECO:0000256" key="1">
    <source>
        <dbReference type="ARBA" id="ARBA00006641"/>
    </source>
</evidence>
<accession>A0AA39GSN6</accession>
<dbReference type="InterPro" id="IPR000816">
    <property type="entry name" value="Peptidase_C15"/>
</dbReference>
<dbReference type="GO" id="GO:0006508">
    <property type="term" value="P:proteolysis"/>
    <property type="evidence" value="ECO:0007669"/>
    <property type="project" value="UniProtKB-KW"/>
</dbReference>
<dbReference type="EMBL" id="JAPDFR010000001">
    <property type="protein sequence ID" value="KAK0392721.1"/>
    <property type="molecule type" value="Genomic_DNA"/>
</dbReference>
<sequence length="325" mass="37053">MGSIVDEREEFTVLVTGFAPFRSQYPRNPSWEIASRLPAFLPPLQPKDPATRDGPKLPEVRIVVNPEPIRVNYKTVREIVPKLWDQGQQSQGRAYDAVIHIGMAGPRPMYQIERRGHRDGYKSRDVDGELLGDEDAEGAHKEGWYWEGLPEELKTDLDLDDVLERWKQHSPKDADLRISEDAGHFLCDFIYYSSLSHLYSHHPDRPRKVVFLHVPADANDETIPRGRDLALALIRAIAESEIDARRKHPQVSSTPHRETSISIHAPAFTMCRPANCDTCKKTTWWGCGSHVPMVMDTIKTEDRCSCEPKVEREGKEYPPMAKQPS</sequence>
<keyword evidence="5" id="KW-0788">Thiol protease</keyword>
<evidence type="ECO:0000256" key="2">
    <source>
        <dbReference type="ARBA" id="ARBA00022490"/>
    </source>
</evidence>
<evidence type="ECO:0000313" key="6">
    <source>
        <dbReference type="EMBL" id="KAK0392721.1"/>
    </source>
</evidence>
<keyword evidence="2" id="KW-0963">Cytoplasm</keyword>
<dbReference type="InterPro" id="IPR036440">
    <property type="entry name" value="Peptidase_C15-like_sf"/>
</dbReference>
<keyword evidence="7" id="KW-1185">Reference proteome</keyword>
<organism evidence="6 7">
    <name type="scientific">Sarocladium strictum</name>
    <name type="common">Black bundle disease fungus</name>
    <name type="synonym">Acremonium strictum</name>
    <dbReference type="NCBI Taxonomy" id="5046"/>
    <lineage>
        <taxon>Eukaryota</taxon>
        <taxon>Fungi</taxon>
        <taxon>Dikarya</taxon>
        <taxon>Ascomycota</taxon>
        <taxon>Pezizomycotina</taxon>
        <taxon>Sordariomycetes</taxon>
        <taxon>Hypocreomycetidae</taxon>
        <taxon>Hypocreales</taxon>
        <taxon>Sarocladiaceae</taxon>
        <taxon>Sarocladium</taxon>
    </lineage>
</organism>